<proteinExistence type="predicted"/>
<comment type="caution">
    <text evidence="3">The sequence shown here is derived from an EMBL/GenBank/DDBJ whole genome shotgun (WGS) entry which is preliminary data.</text>
</comment>
<dbReference type="InterPro" id="IPR050706">
    <property type="entry name" value="Cyclic-di-GMP_PDE-like"/>
</dbReference>
<dbReference type="SMART" id="SM00052">
    <property type="entry name" value="EAL"/>
    <property type="match status" value="1"/>
</dbReference>
<accession>A0ABX5LS82</accession>
<keyword evidence="1" id="KW-0472">Membrane</keyword>
<feature type="transmembrane region" description="Helical" evidence="1">
    <location>
        <begin position="150"/>
        <end position="168"/>
    </location>
</feature>
<dbReference type="InterPro" id="IPR035919">
    <property type="entry name" value="EAL_sf"/>
</dbReference>
<keyword evidence="1" id="KW-1133">Transmembrane helix</keyword>
<dbReference type="CDD" id="cd01948">
    <property type="entry name" value="EAL"/>
    <property type="match status" value="1"/>
</dbReference>
<dbReference type="RefSeq" id="WP_106199162.1">
    <property type="nucleotide sequence ID" value="NZ_QGHD01000007.1"/>
</dbReference>
<keyword evidence="4" id="KW-1185">Reference proteome</keyword>
<reference evidence="3 4" key="1">
    <citation type="submission" date="2018-05" db="EMBL/GenBank/DDBJ databases">
        <title>Animal gut microbial communities from fecal samples from Wisconsin, USA.</title>
        <authorList>
            <person name="Neumann A."/>
        </authorList>
    </citation>
    <scope>NUCLEOTIDE SEQUENCE [LARGE SCALE GENOMIC DNA]</scope>
    <source>
        <strain evidence="3 4">UWS4</strain>
    </source>
</reference>
<sequence length="646" mass="74367">MNILTSDISFFICTIAVLLYCVFYYYNGKSPQRARSRVFEILMFNMLFASISALVCEILDFFHSPEENFFNYMQEFFLTSYFVFHSLLAPFFALYVVLVNNWGELKSLKGMILFISPALFLEIFVLTNPLTGFVFYYQDNVIFTRGPMELLIYAEAVGYLAFTVRQILIYKAVLIKSNFVALCFFIACSCFGVAVQFFCPWFKLELFAEALSLLGVLLLIEKEDAHTDVMTGVYNRQMFIADNKRHIQSGRKYVVMVITLANFKMFLRMVNGESLNDAVREIVFWVMRNIQGTVYRIEQDRIAVITTASRLECDNFAANFRAMMQSRNFFEDKSLVLSTSIDIVSVPSEIDSVELLVELGDEDRGSVNSGFLLHREEHIEKVKRRVEIEKILQKAIQNKSFEVYYQPIWNAETGMFDCAEALVRLFDANNGSISPREFIPIAEQNGMIGEIGGIVFSKVCEFLRAAEPKKFGLKYVDVNLSVFQLYLENTDILFKNVMSKNGISADQIHLEICDSEMFSEDAVVQAHYQKLRELGFVFSLDNFAMGYANLIQVIQKQYQHLKLSESLLQNAEQPEMKQLLFEVTNLVRKFRFDVVQKGVETQKQLEMVLEAGANKIQGFYYSKPLEAHAFVEFIRNQNATTNPVHI</sequence>
<dbReference type="InterPro" id="IPR029787">
    <property type="entry name" value="Nucleotide_cyclase"/>
</dbReference>
<dbReference type="Pfam" id="PF00563">
    <property type="entry name" value="EAL"/>
    <property type="match status" value="1"/>
</dbReference>
<protein>
    <submittedName>
        <fullName evidence="3">EAL domain-containing protein (Putative c-di-GMP-specific phosphodiesterase class I)</fullName>
    </submittedName>
</protein>
<feature type="transmembrane region" description="Helical" evidence="1">
    <location>
        <begin position="180"/>
        <end position="198"/>
    </location>
</feature>
<keyword evidence="1" id="KW-0812">Transmembrane</keyword>
<feature type="transmembrane region" description="Helical" evidence="1">
    <location>
        <begin position="82"/>
        <end position="99"/>
    </location>
</feature>
<dbReference type="Proteomes" id="UP000245523">
    <property type="component" value="Unassembled WGS sequence"/>
</dbReference>
<name>A0ABX5LS82_9BACT</name>
<dbReference type="InterPro" id="IPR043128">
    <property type="entry name" value="Rev_trsase/Diguanyl_cyclase"/>
</dbReference>
<gene>
    <name evidence="3" type="ORF">B0H50_10774</name>
</gene>
<dbReference type="SUPFAM" id="SSF55073">
    <property type="entry name" value="Nucleotide cyclase"/>
    <property type="match status" value="1"/>
</dbReference>
<dbReference type="Gene3D" id="3.20.20.450">
    <property type="entry name" value="EAL domain"/>
    <property type="match status" value="1"/>
</dbReference>
<dbReference type="InterPro" id="IPR000160">
    <property type="entry name" value="GGDEF_dom"/>
</dbReference>
<dbReference type="Gene3D" id="3.30.70.270">
    <property type="match status" value="1"/>
</dbReference>
<evidence type="ECO:0000259" key="2">
    <source>
        <dbReference type="PROSITE" id="PS50883"/>
    </source>
</evidence>
<dbReference type="PROSITE" id="PS50883">
    <property type="entry name" value="EAL"/>
    <property type="match status" value="1"/>
</dbReference>
<dbReference type="PANTHER" id="PTHR33121:SF79">
    <property type="entry name" value="CYCLIC DI-GMP PHOSPHODIESTERASE PDED-RELATED"/>
    <property type="match status" value="1"/>
</dbReference>
<dbReference type="PANTHER" id="PTHR33121">
    <property type="entry name" value="CYCLIC DI-GMP PHOSPHODIESTERASE PDEF"/>
    <property type="match status" value="1"/>
</dbReference>
<dbReference type="EMBL" id="QGHD01000007">
    <property type="protein sequence ID" value="PWL03315.1"/>
    <property type="molecule type" value="Genomic_DNA"/>
</dbReference>
<evidence type="ECO:0000313" key="3">
    <source>
        <dbReference type="EMBL" id="PWL03315.1"/>
    </source>
</evidence>
<feature type="transmembrane region" description="Helical" evidence="1">
    <location>
        <begin position="111"/>
        <end position="138"/>
    </location>
</feature>
<evidence type="ECO:0000256" key="1">
    <source>
        <dbReference type="SAM" id="Phobius"/>
    </source>
</evidence>
<feature type="transmembrane region" description="Helical" evidence="1">
    <location>
        <begin position="6"/>
        <end position="26"/>
    </location>
</feature>
<feature type="transmembrane region" description="Helical" evidence="1">
    <location>
        <begin position="38"/>
        <end position="62"/>
    </location>
</feature>
<dbReference type="Pfam" id="PF00990">
    <property type="entry name" value="GGDEF"/>
    <property type="match status" value="1"/>
</dbReference>
<organism evidence="3 4">
    <name type="scientific">Hallerella porci</name>
    <dbReference type="NCBI Taxonomy" id="1945871"/>
    <lineage>
        <taxon>Bacteria</taxon>
        <taxon>Pseudomonadati</taxon>
        <taxon>Fibrobacterota</taxon>
        <taxon>Fibrobacteria</taxon>
        <taxon>Fibrobacterales</taxon>
        <taxon>Fibrobacteraceae</taxon>
        <taxon>Hallerella</taxon>
    </lineage>
</organism>
<dbReference type="SUPFAM" id="SSF141868">
    <property type="entry name" value="EAL domain-like"/>
    <property type="match status" value="1"/>
</dbReference>
<evidence type="ECO:0000313" key="4">
    <source>
        <dbReference type="Proteomes" id="UP000245523"/>
    </source>
</evidence>
<feature type="domain" description="EAL" evidence="2">
    <location>
        <begin position="385"/>
        <end position="638"/>
    </location>
</feature>
<dbReference type="InterPro" id="IPR001633">
    <property type="entry name" value="EAL_dom"/>
</dbReference>
<dbReference type="SMART" id="SM00267">
    <property type="entry name" value="GGDEF"/>
    <property type="match status" value="1"/>
</dbReference>